<feature type="compositionally biased region" description="Basic and acidic residues" evidence="1">
    <location>
        <begin position="13"/>
        <end position="32"/>
    </location>
</feature>
<dbReference type="EMBL" id="VKKY01000001">
    <property type="protein sequence ID" value="KAA3439866.1"/>
    <property type="molecule type" value="Genomic_DNA"/>
</dbReference>
<reference evidence="2 3" key="1">
    <citation type="submission" date="2019-07" db="EMBL/GenBank/DDBJ databases">
        <title>Rufibacter sp. nov., isolated from lake sediment.</title>
        <authorList>
            <person name="Qu J.-H."/>
        </authorList>
    </citation>
    <scope>NUCLEOTIDE SEQUENCE [LARGE SCALE GENOMIC DNA]</scope>
    <source>
        <strain evidence="2 3">NBS58-1</strain>
    </source>
</reference>
<evidence type="ECO:0000313" key="3">
    <source>
        <dbReference type="Proteomes" id="UP000324133"/>
    </source>
</evidence>
<feature type="region of interest" description="Disordered" evidence="1">
    <location>
        <begin position="1"/>
        <end position="243"/>
    </location>
</feature>
<feature type="region of interest" description="Disordered" evidence="1">
    <location>
        <begin position="266"/>
        <end position="329"/>
    </location>
</feature>
<keyword evidence="3" id="KW-1185">Reference proteome</keyword>
<feature type="compositionally biased region" description="Polar residues" evidence="1">
    <location>
        <begin position="1"/>
        <end position="12"/>
    </location>
</feature>
<name>A0A5B6TIM5_9BACT</name>
<gene>
    <name evidence="2" type="ORF">FOA19_04120</name>
</gene>
<sequence>MDDNQRNGFNPSRENEAQNHKVGRDLYNRDQQRNQPSQRSHDNHWDNGNNFHTGPSNQTRSHFPEDSHQRNSNADRGASISKHYGDREYSSYRNPNSLNYGDGRGNSTPQSERQPGHSAFNNNNNNNNNNRNSQFSPSGDGRGNYSARQDSYGQGHERVHPDNRISEQRRRDDSNENYYRGGYMEPRGVQQELPRPDSNPYNEYPGSRSRYKDDDYRYGSGNHDWYSEQRYTSNDGRRMDNDKGDILGDMGEGLREVWHDVKNIFNRNSHSNDHDNDRDRGHDNRRHDHDYEYRARHDRGTERGPRWSDETDSGDDRSNNPRNNNPRHY</sequence>
<feature type="compositionally biased region" description="Basic and acidic residues" evidence="1">
    <location>
        <begin position="155"/>
        <end position="174"/>
    </location>
</feature>
<evidence type="ECO:0000313" key="2">
    <source>
        <dbReference type="EMBL" id="KAA3439866.1"/>
    </source>
</evidence>
<dbReference type="RefSeq" id="WP_149089506.1">
    <property type="nucleotide sequence ID" value="NZ_VKKY01000001.1"/>
</dbReference>
<accession>A0A5B6TIM5</accession>
<feature type="compositionally biased region" description="Low complexity" evidence="1">
    <location>
        <begin position="121"/>
        <end position="132"/>
    </location>
</feature>
<protein>
    <submittedName>
        <fullName evidence="2">Uncharacterized protein</fullName>
    </submittedName>
</protein>
<feature type="compositionally biased region" description="Polar residues" evidence="1">
    <location>
        <begin position="91"/>
        <end position="113"/>
    </location>
</feature>
<organism evidence="2 3">
    <name type="scientific">Rufibacter hautae</name>
    <dbReference type="NCBI Taxonomy" id="2595005"/>
    <lineage>
        <taxon>Bacteria</taxon>
        <taxon>Pseudomonadati</taxon>
        <taxon>Bacteroidota</taxon>
        <taxon>Cytophagia</taxon>
        <taxon>Cytophagales</taxon>
        <taxon>Hymenobacteraceae</taxon>
        <taxon>Rufibacter</taxon>
    </lineage>
</organism>
<dbReference type="Proteomes" id="UP000324133">
    <property type="component" value="Unassembled WGS sequence"/>
</dbReference>
<dbReference type="AlphaFoldDB" id="A0A5B6TIM5"/>
<evidence type="ECO:0000256" key="1">
    <source>
        <dbReference type="SAM" id="MobiDB-lite"/>
    </source>
</evidence>
<comment type="caution">
    <text evidence="2">The sequence shown here is derived from an EMBL/GenBank/DDBJ whole genome shotgun (WGS) entry which is preliminary data.</text>
</comment>
<feature type="compositionally biased region" description="Basic and acidic residues" evidence="1">
    <location>
        <begin position="270"/>
        <end position="319"/>
    </location>
</feature>
<proteinExistence type="predicted"/>
<feature type="compositionally biased region" description="Low complexity" evidence="1">
    <location>
        <begin position="320"/>
        <end position="329"/>
    </location>
</feature>
<dbReference type="OrthoDB" id="892383at2"/>
<feature type="compositionally biased region" description="Polar residues" evidence="1">
    <location>
        <begin position="46"/>
        <end position="61"/>
    </location>
</feature>